<dbReference type="AlphaFoldDB" id="A0A167S4V2"/>
<sequence length="180" mass="19520">MAPASPNAADAGDAPRRDTSKSPNELDSPQRVITRDSLPERTRPYTGSSSPVRRSIPPTVGKQQQLPSSNRFAPLAPEDQGAENPLADAVILIAEAQDQLNIRANILRAYSQAIAKCAEQFSSGYGKRFAQHLRSTLLQHWTAAYGGEASPTPDRTITEQAPHATPRQSSVFCRRSTGRT</sequence>
<gene>
    <name evidence="2" type="ORF">LEL_10857</name>
</gene>
<feature type="compositionally biased region" description="Basic and acidic residues" evidence="1">
    <location>
        <begin position="33"/>
        <end position="43"/>
    </location>
</feature>
<proteinExistence type="predicted"/>
<comment type="caution">
    <text evidence="2">The sequence shown here is derived from an EMBL/GenBank/DDBJ whole genome shotgun (WGS) entry which is preliminary data.</text>
</comment>
<dbReference type="OrthoDB" id="10569734at2759"/>
<organism evidence="2 3">
    <name type="scientific">Akanthomyces lecanii RCEF 1005</name>
    <dbReference type="NCBI Taxonomy" id="1081108"/>
    <lineage>
        <taxon>Eukaryota</taxon>
        <taxon>Fungi</taxon>
        <taxon>Dikarya</taxon>
        <taxon>Ascomycota</taxon>
        <taxon>Pezizomycotina</taxon>
        <taxon>Sordariomycetes</taxon>
        <taxon>Hypocreomycetidae</taxon>
        <taxon>Hypocreales</taxon>
        <taxon>Cordycipitaceae</taxon>
        <taxon>Akanthomyces</taxon>
        <taxon>Cordyceps confragosa</taxon>
    </lineage>
</organism>
<keyword evidence="3" id="KW-1185">Reference proteome</keyword>
<feature type="region of interest" description="Disordered" evidence="1">
    <location>
        <begin position="1"/>
        <end position="81"/>
    </location>
</feature>
<feature type="region of interest" description="Disordered" evidence="1">
    <location>
        <begin position="146"/>
        <end position="180"/>
    </location>
</feature>
<evidence type="ECO:0000256" key="1">
    <source>
        <dbReference type="SAM" id="MobiDB-lite"/>
    </source>
</evidence>
<dbReference type="EMBL" id="AZHF01000024">
    <property type="protein sequence ID" value="OAA59249.1"/>
    <property type="molecule type" value="Genomic_DNA"/>
</dbReference>
<reference evidence="2 3" key="1">
    <citation type="journal article" date="2016" name="Genome Biol. Evol.">
        <title>Divergent and convergent evolution of fungal pathogenicity.</title>
        <authorList>
            <person name="Shang Y."/>
            <person name="Xiao G."/>
            <person name="Zheng P."/>
            <person name="Cen K."/>
            <person name="Zhan S."/>
            <person name="Wang C."/>
        </authorList>
    </citation>
    <scope>NUCLEOTIDE SEQUENCE [LARGE SCALE GENOMIC DNA]</scope>
    <source>
        <strain evidence="2 3">RCEF 1005</strain>
    </source>
</reference>
<name>A0A167S4V2_CORDF</name>
<dbReference type="Proteomes" id="UP000076881">
    <property type="component" value="Unassembled WGS sequence"/>
</dbReference>
<evidence type="ECO:0000313" key="2">
    <source>
        <dbReference type="EMBL" id="OAA59249.1"/>
    </source>
</evidence>
<protein>
    <submittedName>
        <fullName evidence="2">Uncharacterized protein</fullName>
    </submittedName>
</protein>
<feature type="compositionally biased region" description="Polar residues" evidence="1">
    <location>
        <begin position="61"/>
        <end position="71"/>
    </location>
</feature>
<accession>A0A167S4V2</accession>
<evidence type="ECO:0000313" key="3">
    <source>
        <dbReference type="Proteomes" id="UP000076881"/>
    </source>
</evidence>